<evidence type="ECO:0000313" key="3">
    <source>
        <dbReference type="Proteomes" id="UP001273350"/>
    </source>
</evidence>
<keyword evidence="1" id="KW-0732">Signal</keyword>
<accession>A0ABU4R982</accession>
<evidence type="ECO:0000313" key="2">
    <source>
        <dbReference type="EMBL" id="MDX6189122.1"/>
    </source>
</evidence>
<evidence type="ECO:0000256" key="1">
    <source>
        <dbReference type="SAM" id="SignalP"/>
    </source>
</evidence>
<protein>
    <submittedName>
        <fullName evidence="2">Uncharacterized protein</fullName>
    </submittedName>
</protein>
<comment type="caution">
    <text evidence="2">The sequence shown here is derived from an EMBL/GenBank/DDBJ whole genome shotgun (WGS) entry which is preliminary data.</text>
</comment>
<organism evidence="2 3">
    <name type="scientific">Flavobacterium cupriresistens</name>
    <dbReference type="NCBI Taxonomy" id="2893885"/>
    <lineage>
        <taxon>Bacteria</taxon>
        <taxon>Pseudomonadati</taxon>
        <taxon>Bacteroidota</taxon>
        <taxon>Flavobacteriia</taxon>
        <taxon>Flavobacteriales</taxon>
        <taxon>Flavobacteriaceae</taxon>
        <taxon>Flavobacterium</taxon>
    </lineage>
</organism>
<proteinExistence type="predicted"/>
<feature type="signal peptide" evidence="1">
    <location>
        <begin position="1"/>
        <end position="19"/>
    </location>
</feature>
<name>A0ABU4R982_9FLAO</name>
<dbReference type="EMBL" id="JAWXVI010000004">
    <property type="protein sequence ID" value="MDX6189122.1"/>
    <property type="molecule type" value="Genomic_DNA"/>
</dbReference>
<keyword evidence="3" id="KW-1185">Reference proteome</keyword>
<dbReference type="RefSeq" id="WP_230001886.1">
    <property type="nucleotide sequence ID" value="NZ_CP087134.1"/>
</dbReference>
<sequence>MKKISLLFLFFSLAGYSQTNLFTGTWSNENCKDCSKKYILNLILAQSNSNIFGTAEIINNDEKRNTGIMEVTGFVYPLGEKAIVKLKGKNGIGASIILDVSDKNIQFTKRAGSDLIPQETILTKLYD</sequence>
<feature type="chain" id="PRO_5047023081" evidence="1">
    <location>
        <begin position="20"/>
        <end position="127"/>
    </location>
</feature>
<reference evidence="2 3" key="1">
    <citation type="submission" date="2023-11" db="EMBL/GenBank/DDBJ databases">
        <title>Unpublished Manusciprt.</title>
        <authorList>
            <person name="Saticioglu I.B."/>
            <person name="Ay H."/>
            <person name="Ajmi N."/>
            <person name="Altun S."/>
            <person name="Duman M."/>
        </authorList>
    </citation>
    <scope>NUCLEOTIDE SEQUENCE [LARGE SCALE GENOMIC DNA]</scope>
    <source>
        <strain evidence="2 3">Fl-318</strain>
    </source>
</reference>
<gene>
    <name evidence="2" type="ORF">SGQ83_07175</name>
</gene>
<dbReference type="Proteomes" id="UP001273350">
    <property type="component" value="Unassembled WGS sequence"/>
</dbReference>